<sequence>MCPFCDGNAVAMGVVGDRVYYRCRDCGLEFSRLEGEEAVEED</sequence>
<dbReference type="EMBL" id="MT141595">
    <property type="protein sequence ID" value="QJA68198.1"/>
    <property type="molecule type" value="Genomic_DNA"/>
</dbReference>
<reference evidence="1" key="1">
    <citation type="submission" date="2020-03" db="EMBL/GenBank/DDBJ databases">
        <title>The deep terrestrial virosphere.</title>
        <authorList>
            <person name="Holmfeldt K."/>
            <person name="Nilsson E."/>
            <person name="Simone D."/>
            <person name="Lopez-Fernandez M."/>
            <person name="Wu X."/>
            <person name="de Brujin I."/>
            <person name="Lundin D."/>
            <person name="Andersson A."/>
            <person name="Bertilsson S."/>
            <person name="Dopson M."/>
        </authorList>
    </citation>
    <scope>NUCLEOTIDE SEQUENCE</scope>
    <source>
        <strain evidence="1">MM415A07789</strain>
    </source>
</reference>
<protein>
    <submittedName>
        <fullName evidence="1">Uncharacterized protein</fullName>
    </submittedName>
</protein>
<accession>A0A6M3JFU9</accession>
<dbReference type="AlphaFoldDB" id="A0A6M3JFU9"/>
<organism evidence="1">
    <name type="scientific">viral metagenome</name>
    <dbReference type="NCBI Taxonomy" id="1070528"/>
    <lineage>
        <taxon>unclassified sequences</taxon>
        <taxon>metagenomes</taxon>
        <taxon>organismal metagenomes</taxon>
    </lineage>
</organism>
<gene>
    <name evidence="1" type="ORF">MM415A07789_0010</name>
</gene>
<name>A0A6M3JFU9_9ZZZZ</name>
<proteinExistence type="predicted"/>
<evidence type="ECO:0000313" key="1">
    <source>
        <dbReference type="EMBL" id="QJA68198.1"/>
    </source>
</evidence>